<dbReference type="InterPro" id="IPR027372">
    <property type="entry name" value="Phytase-like_dom"/>
</dbReference>
<accession>A0A3B0R8E2</accession>
<dbReference type="EMBL" id="UOEE01000090">
    <property type="protein sequence ID" value="VAV89574.1"/>
    <property type="molecule type" value="Genomic_DNA"/>
</dbReference>
<dbReference type="Pfam" id="PF13449">
    <property type="entry name" value="Phytase-like"/>
    <property type="match status" value="1"/>
</dbReference>
<dbReference type="InterPro" id="IPR014567">
    <property type="entry name" value="UCP031900"/>
</dbReference>
<name>A0A3B0R8E2_9ZZZZ</name>
<feature type="domain" description="Phytase-like" evidence="1">
    <location>
        <begin position="68"/>
        <end position="325"/>
    </location>
</feature>
<dbReference type="AlphaFoldDB" id="A0A3B0R8E2"/>
<evidence type="ECO:0000313" key="2">
    <source>
        <dbReference type="EMBL" id="VAV89574.1"/>
    </source>
</evidence>
<protein>
    <recommendedName>
        <fullName evidence="1">Phytase-like domain-containing protein</fullName>
    </recommendedName>
</protein>
<organism evidence="2">
    <name type="scientific">hydrothermal vent metagenome</name>
    <dbReference type="NCBI Taxonomy" id="652676"/>
    <lineage>
        <taxon>unclassified sequences</taxon>
        <taxon>metagenomes</taxon>
        <taxon>ecological metagenomes</taxon>
    </lineage>
</organism>
<sequence>MSLIQRAGWLLLAGLMVCSPALADTDCPADFAGFQAIQINSQSRTARPDGFGALRFVAARQLTSDAKRFGGLSGIDLLCDNKFVLISDRGNLLTLAFSDELSLANTAMIAPLRDAQGQVLAQKNGGKKSDSESMDWDGQTLLVSFEQQHRILSFDLAKDGANAQGQLLARVSGLAGRANRGMESLARATDGQRIMALERNQDGTAPLAITNKTGEIDFSSLQFPLQGRTLLSGFDVLPASKLQPQLLFSLHRDWSHEVKGRNTIRIAVTKLVSGEGGTLSLGKTKLLSTFHQAVVGVPGNNFEGIAVRQLPNGDARLYLITDNNFDVSGRQVTLLLALDVPKDQLSDFE</sequence>
<reference evidence="2" key="1">
    <citation type="submission" date="2018-06" db="EMBL/GenBank/DDBJ databases">
        <authorList>
            <person name="Zhirakovskaya E."/>
        </authorList>
    </citation>
    <scope>NUCLEOTIDE SEQUENCE</scope>
</reference>
<gene>
    <name evidence="2" type="ORF">MNBD_ALPHA06-2030</name>
</gene>
<evidence type="ECO:0000259" key="1">
    <source>
        <dbReference type="Pfam" id="PF13449"/>
    </source>
</evidence>
<dbReference type="PIRSF" id="PIRSF031900">
    <property type="entry name" value="UCP031900"/>
    <property type="match status" value="1"/>
</dbReference>
<proteinExistence type="predicted"/>